<dbReference type="Gene3D" id="2.130.10.120">
    <property type="entry name" value="Prolyl oligopeptidase, N-terminal domain"/>
    <property type="match status" value="1"/>
</dbReference>
<dbReference type="InterPro" id="IPR023302">
    <property type="entry name" value="Pept_S9A_N"/>
</dbReference>
<keyword evidence="4" id="KW-0732">Signal</keyword>
<evidence type="ECO:0000256" key="2">
    <source>
        <dbReference type="ARBA" id="ARBA00022801"/>
    </source>
</evidence>
<dbReference type="KEGG" id="bgoe:IFJ75_16440"/>
<dbReference type="PANTHER" id="PTHR42881">
    <property type="entry name" value="PROLYL ENDOPEPTIDASE"/>
    <property type="match status" value="1"/>
</dbReference>
<accession>A0A975GVM0</accession>
<dbReference type="InterPro" id="IPR029058">
    <property type="entry name" value="AB_hydrolase_fold"/>
</dbReference>
<dbReference type="SUPFAM" id="SSF50993">
    <property type="entry name" value="Peptidase/esterase 'gauge' domain"/>
    <property type="match status" value="1"/>
</dbReference>
<dbReference type="InterPro" id="IPR001375">
    <property type="entry name" value="Peptidase_S9_cat"/>
</dbReference>
<feature type="domain" description="Peptidase S9 prolyl oligopeptidase catalytic" evidence="5">
    <location>
        <begin position="520"/>
        <end position="722"/>
    </location>
</feature>
<dbReference type="RefSeq" id="WP_207869526.1">
    <property type="nucleotide sequence ID" value="NZ_CP062222.1"/>
</dbReference>
<reference evidence="7" key="1">
    <citation type="submission" date="2020-09" db="EMBL/GenBank/DDBJ databases">
        <title>Brevundimonas sp. LVF2 isolated from a puddle in Goettingen, Germany.</title>
        <authorList>
            <person name="Friedrich I."/>
            <person name="Klassen A."/>
            <person name="Hannes N."/>
            <person name="Schneider D."/>
            <person name="Hertel R."/>
            <person name="Daniel R."/>
        </authorList>
    </citation>
    <scope>NUCLEOTIDE SEQUENCE</scope>
    <source>
        <strain evidence="7">LVF2</strain>
    </source>
</reference>
<dbReference type="GO" id="GO:0006508">
    <property type="term" value="P:proteolysis"/>
    <property type="evidence" value="ECO:0007669"/>
    <property type="project" value="UniProtKB-KW"/>
</dbReference>
<dbReference type="GO" id="GO:0004252">
    <property type="term" value="F:serine-type endopeptidase activity"/>
    <property type="evidence" value="ECO:0007669"/>
    <property type="project" value="InterPro"/>
</dbReference>
<gene>
    <name evidence="7" type="ORF">IFJ75_16440</name>
</gene>
<dbReference type="Pfam" id="PF00326">
    <property type="entry name" value="Peptidase_S9"/>
    <property type="match status" value="1"/>
</dbReference>
<evidence type="ECO:0000313" key="7">
    <source>
        <dbReference type="EMBL" id="QTC90803.1"/>
    </source>
</evidence>
<keyword evidence="8" id="KW-1185">Reference proteome</keyword>
<feature type="domain" description="Peptidase S9A N-terminal" evidence="6">
    <location>
        <begin position="50"/>
        <end position="453"/>
    </location>
</feature>
<dbReference type="InterPro" id="IPR051167">
    <property type="entry name" value="Prolyl_oligopep/macrocyclase"/>
</dbReference>
<dbReference type="GO" id="GO:0005829">
    <property type="term" value="C:cytosol"/>
    <property type="evidence" value="ECO:0007669"/>
    <property type="project" value="TreeGrafter"/>
</dbReference>
<evidence type="ECO:0000259" key="6">
    <source>
        <dbReference type="Pfam" id="PF02897"/>
    </source>
</evidence>
<name>A0A975GVM0_9CAUL</name>
<dbReference type="Pfam" id="PF02897">
    <property type="entry name" value="Peptidase_S9_N"/>
    <property type="match status" value="1"/>
</dbReference>
<dbReference type="SUPFAM" id="SSF53474">
    <property type="entry name" value="alpha/beta-Hydrolases"/>
    <property type="match status" value="1"/>
</dbReference>
<evidence type="ECO:0000259" key="5">
    <source>
        <dbReference type="Pfam" id="PF00326"/>
    </source>
</evidence>
<feature type="chain" id="PRO_5037133693" evidence="4">
    <location>
        <begin position="24"/>
        <end position="729"/>
    </location>
</feature>
<dbReference type="Proteomes" id="UP000663918">
    <property type="component" value="Chromosome"/>
</dbReference>
<proteinExistence type="predicted"/>
<evidence type="ECO:0000256" key="3">
    <source>
        <dbReference type="ARBA" id="ARBA00022825"/>
    </source>
</evidence>
<dbReference type="PANTHER" id="PTHR42881:SF13">
    <property type="entry name" value="PROLYL ENDOPEPTIDASE"/>
    <property type="match status" value="1"/>
</dbReference>
<dbReference type="PRINTS" id="PR00862">
    <property type="entry name" value="PROLIGOPTASE"/>
</dbReference>
<dbReference type="EMBL" id="CP062222">
    <property type="protein sequence ID" value="QTC90803.1"/>
    <property type="molecule type" value="Genomic_DNA"/>
</dbReference>
<protein>
    <submittedName>
        <fullName evidence="7">S9 family peptidase</fullName>
    </submittedName>
</protein>
<evidence type="ECO:0000256" key="4">
    <source>
        <dbReference type="SAM" id="SignalP"/>
    </source>
</evidence>
<evidence type="ECO:0000313" key="8">
    <source>
        <dbReference type="Proteomes" id="UP000663918"/>
    </source>
</evidence>
<dbReference type="Gene3D" id="3.40.50.1820">
    <property type="entry name" value="alpha/beta hydrolase"/>
    <property type="match status" value="1"/>
</dbReference>
<keyword evidence="1" id="KW-0645">Protease</keyword>
<dbReference type="GO" id="GO:0070012">
    <property type="term" value="F:oligopeptidase activity"/>
    <property type="evidence" value="ECO:0007669"/>
    <property type="project" value="TreeGrafter"/>
</dbReference>
<keyword evidence="3" id="KW-0720">Serine protease</keyword>
<organism evidence="7 8">
    <name type="scientific">Brevundimonas goettingensis</name>
    <dbReference type="NCBI Taxonomy" id="2774190"/>
    <lineage>
        <taxon>Bacteria</taxon>
        <taxon>Pseudomonadati</taxon>
        <taxon>Pseudomonadota</taxon>
        <taxon>Alphaproteobacteria</taxon>
        <taxon>Caulobacterales</taxon>
        <taxon>Caulobacteraceae</taxon>
        <taxon>Brevundimonas</taxon>
    </lineage>
</organism>
<keyword evidence="2" id="KW-0378">Hydrolase</keyword>
<evidence type="ECO:0000256" key="1">
    <source>
        <dbReference type="ARBA" id="ARBA00022670"/>
    </source>
</evidence>
<feature type="signal peptide" evidence="4">
    <location>
        <begin position="1"/>
        <end position="23"/>
    </location>
</feature>
<sequence>MMRSLASAAVLLAATGMTTAAMAQTTAPASASAPLANPPIPEGGFATSDATDPYLWLEEVDGARAMEWVKAHNERSLGILQGDPRYEPLHQQALAIVQSKDRIPAPGFNHDGTITNFWQDADHVRGVWRKTTLDSYRSETPQWETVLDFDALAASEGKNWVYKGASCLPPDERLCLVSLSDGGKDAVVVREFDSVSKTFVENGFSLPESKGGASWIDADTLLISRDFGPGTLTTSNYPMIVKRLTRGQTVDQAETVFTGQPSDVSVSGYALRDADGVIKATLINRAVNFYESETFRLNADGSTTKLELPAKSDINALVQGQLIVSMKQDWTAPSGQTFLTGDVIAWNLDAWLADSKTQAKLVIRPTERQAIEGLTATRNKLVVALFDNVRGGIEVYDPSDWSHSRMDLPRNVTVGVGSASETDDRLFVSVAGYLNPSSLYLADAATGAAAVVKSLPAKFDATGMQVDQFEARSADGTMIPYFVVHKSDIPMDGSNPTLLYGYGGFENSLLPGYSATVGKLWLERGGVYVVANTRGGGEFGPKWHDAALQENRHKAHEDFQAVALDLEARHITSQPKLGIMGGSQGGLFMGAMLTQRPDLINAAVIQVPLFDMLRFNKLLAGASWQGEYGNPDVPEERAWIQAYSPYQNLRAGMNYPEVFIHTSTKDDRVHPGHARKAAARLEELGYPVLFYENTDGGHAAGANLLETARRIALEYTYLTRRLMDQPAQQ</sequence>
<dbReference type="InterPro" id="IPR002470">
    <property type="entry name" value="Peptidase_S9A"/>
</dbReference>
<dbReference type="AlphaFoldDB" id="A0A975GVM0"/>